<gene>
    <name evidence="2" type="ORF">ATZ99_06210</name>
</gene>
<evidence type="ECO:0000256" key="1">
    <source>
        <dbReference type="SAM" id="Coils"/>
    </source>
</evidence>
<organism evidence="2 3">
    <name type="scientific">Thermovenabulum gondwanense</name>
    <dbReference type="NCBI Taxonomy" id="520767"/>
    <lineage>
        <taxon>Bacteria</taxon>
        <taxon>Bacillati</taxon>
        <taxon>Bacillota</taxon>
        <taxon>Clostridia</taxon>
        <taxon>Thermosediminibacterales</taxon>
        <taxon>Thermosediminibacteraceae</taxon>
        <taxon>Thermovenabulum</taxon>
    </lineage>
</organism>
<evidence type="ECO:0000313" key="2">
    <source>
        <dbReference type="EMBL" id="KYO67335.1"/>
    </source>
</evidence>
<comment type="caution">
    <text evidence="2">The sequence shown here is derived from an EMBL/GenBank/DDBJ whole genome shotgun (WGS) entry which is preliminary data.</text>
</comment>
<keyword evidence="3" id="KW-1185">Reference proteome</keyword>
<evidence type="ECO:0000313" key="3">
    <source>
        <dbReference type="Proteomes" id="UP000075737"/>
    </source>
</evidence>
<feature type="coiled-coil region" evidence="1">
    <location>
        <begin position="4"/>
        <end position="31"/>
    </location>
</feature>
<protein>
    <submittedName>
        <fullName evidence="2">Uncharacterized protein</fullName>
    </submittedName>
</protein>
<dbReference type="PATRIC" id="fig|520767.4.peg.708"/>
<dbReference type="RefSeq" id="WP_068747789.1">
    <property type="nucleotide sequence ID" value="NZ_LOHZ01000022.1"/>
</dbReference>
<reference evidence="2 3" key="1">
    <citation type="submission" date="2015-12" db="EMBL/GenBank/DDBJ databases">
        <title>Draft genome of Thermovenabulum gondwanense isolated from a red thermophilic microbial mat colonisisng an outflow channel of a bore well.</title>
        <authorList>
            <person name="Patel B.K."/>
        </authorList>
    </citation>
    <scope>NUCLEOTIDE SEQUENCE [LARGE SCALE GENOMIC DNA]</scope>
    <source>
        <strain evidence="2 3">R270</strain>
    </source>
</reference>
<dbReference type="AlphaFoldDB" id="A0A162MU11"/>
<dbReference type="Proteomes" id="UP000075737">
    <property type="component" value="Unassembled WGS sequence"/>
</dbReference>
<sequence>MSENLNFEEIKKNLEEQIKQNKIEFDSFKKAINSYKDLGLMLEKLLEYAARNIEGDDKDKFWGLYKDISFQNVSELCDRLRKYGENLRHSKVYERFYDSDKKAPKSITFRILELIRLGKRDEVFYIILREFVNAQQEVDQSLIKAFNPRYSVESFKVLVYSFLSGLLEKFEEIEK</sequence>
<name>A0A162MU11_9FIRM</name>
<dbReference type="OrthoDB" id="1550858at2"/>
<accession>A0A162MU11</accession>
<keyword evidence="1" id="KW-0175">Coiled coil</keyword>
<proteinExistence type="predicted"/>
<dbReference type="STRING" id="520767.ATZ99_06210"/>
<dbReference type="EMBL" id="LOHZ01000022">
    <property type="protein sequence ID" value="KYO67335.1"/>
    <property type="molecule type" value="Genomic_DNA"/>
</dbReference>